<dbReference type="CDD" id="cd00051">
    <property type="entry name" value="EFh"/>
    <property type="match status" value="1"/>
</dbReference>
<feature type="compositionally biased region" description="Basic and acidic residues" evidence="6">
    <location>
        <begin position="678"/>
        <end position="689"/>
    </location>
</feature>
<comment type="subcellular location">
    <subcellularLocation>
        <location evidence="1">Membrane</location>
        <topology evidence="1">Multi-pass membrane protein</topology>
    </subcellularLocation>
</comment>
<evidence type="ECO:0000256" key="3">
    <source>
        <dbReference type="ARBA" id="ARBA00022837"/>
    </source>
</evidence>
<dbReference type="PANTHER" id="PTHR10037:SF62">
    <property type="entry name" value="SODIUM CHANNEL PROTEIN 60E"/>
    <property type="match status" value="1"/>
</dbReference>
<evidence type="ECO:0000259" key="8">
    <source>
        <dbReference type="PROSITE" id="PS50003"/>
    </source>
</evidence>
<dbReference type="GO" id="GO:0001518">
    <property type="term" value="C:voltage-gated sodium channel complex"/>
    <property type="evidence" value="ECO:0007669"/>
    <property type="project" value="TreeGrafter"/>
</dbReference>
<feature type="transmembrane region" description="Helical" evidence="7">
    <location>
        <begin position="207"/>
        <end position="227"/>
    </location>
</feature>
<feature type="domain" description="EF-hand" evidence="9">
    <location>
        <begin position="444"/>
        <end position="479"/>
    </location>
</feature>
<evidence type="ECO:0000256" key="7">
    <source>
        <dbReference type="SAM" id="Phobius"/>
    </source>
</evidence>
<keyword evidence="3" id="KW-0106">Calcium</keyword>
<accession>L1JP82</accession>
<evidence type="ECO:0000256" key="2">
    <source>
        <dbReference type="ARBA" id="ARBA00022692"/>
    </source>
</evidence>
<dbReference type="Gene3D" id="1.20.120.350">
    <property type="entry name" value="Voltage-gated potassium channels. Chain C"/>
    <property type="match status" value="1"/>
</dbReference>
<dbReference type="InterPro" id="IPR011992">
    <property type="entry name" value="EF-hand-dom_pair"/>
</dbReference>
<dbReference type="PANTHER" id="PTHR10037">
    <property type="entry name" value="VOLTAGE-GATED CATION CHANNEL CALCIUM AND SODIUM"/>
    <property type="match status" value="1"/>
</dbReference>
<dbReference type="PROSITE" id="PS50003">
    <property type="entry name" value="PH_DOMAIN"/>
    <property type="match status" value="1"/>
</dbReference>
<reference evidence="11" key="3">
    <citation type="submission" date="2015-06" db="UniProtKB">
        <authorList>
            <consortium name="EnsemblProtists"/>
        </authorList>
    </citation>
    <scope>IDENTIFICATION</scope>
</reference>
<dbReference type="InterPro" id="IPR002048">
    <property type="entry name" value="EF_hand_dom"/>
</dbReference>
<dbReference type="PaxDb" id="55529-EKX50094"/>
<dbReference type="SMART" id="SM00054">
    <property type="entry name" value="EFh"/>
    <property type="match status" value="3"/>
</dbReference>
<dbReference type="InterPro" id="IPR001849">
    <property type="entry name" value="PH_domain"/>
</dbReference>
<dbReference type="Proteomes" id="UP000011087">
    <property type="component" value="Unassembled WGS sequence"/>
</dbReference>
<keyword evidence="2 7" id="KW-0812">Transmembrane</keyword>
<dbReference type="Gene3D" id="2.30.29.30">
    <property type="entry name" value="Pleckstrin-homology domain (PH domain)/Phosphotyrosine-binding domain (PTB)"/>
    <property type="match status" value="1"/>
</dbReference>
<dbReference type="GeneID" id="17306943"/>
<reference evidence="10 12" key="1">
    <citation type="journal article" date="2012" name="Nature">
        <title>Algal genomes reveal evolutionary mosaicism and the fate of nucleomorphs.</title>
        <authorList>
            <consortium name="DOE Joint Genome Institute"/>
            <person name="Curtis B.A."/>
            <person name="Tanifuji G."/>
            <person name="Burki F."/>
            <person name="Gruber A."/>
            <person name="Irimia M."/>
            <person name="Maruyama S."/>
            <person name="Arias M.C."/>
            <person name="Ball S.G."/>
            <person name="Gile G.H."/>
            <person name="Hirakawa Y."/>
            <person name="Hopkins J.F."/>
            <person name="Kuo A."/>
            <person name="Rensing S.A."/>
            <person name="Schmutz J."/>
            <person name="Symeonidi A."/>
            <person name="Elias M."/>
            <person name="Eveleigh R.J."/>
            <person name="Herman E.K."/>
            <person name="Klute M.J."/>
            <person name="Nakayama T."/>
            <person name="Obornik M."/>
            <person name="Reyes-Prieto A."/>
            <person name="Armbrust E.V."/>
            <person name="Aves S.J."/>
            <person name="Beiko R.G."/>
            <person name="Coutinho P."/>
            <person name="Dacks J.B."/>
            <person name="Durnford D.G."/>
            <person name="Fast N.M."/>
            <person name="Green B.R."/>
            <person name="Grisdale C.J."/>
            <person name="Hempel F."/>
            <person name="Henrissat B."/>
            <person name="Hoppner M.P."/>
            <person name="Ishida K."/>
            <person name="Kim E."/>
            <person name="Koreny L."/>
            <person name="Kroth P.G."/>
            <person name="Liu Y."/>
            <person name="Malik S.B."/>
            <person name="Maier U.G."/>
            <person name="McRose D."/>
            <person name="Mock T."/>
            <person name="Neilson J.A."/>
            <person name="Onodera N.T."/>
            <person name="Poole A.M."/>
            <person name="Pritham E.J."/>
            <person name="Richards T.A."/>
            <person name="Rocap G."/>
            <person name="Roy S.W."/>
            <person name="Sarai C."/>
            <person name="Schaack S."/>
            <person name="Shirato S."/>
            <person name="Slamovits C.H."/>
            <person name="Spencer D.F."/>
            <person name="Suzuki S."/>
            <person name="Worden A.Z."/>
            <person name="Zauner S."/>
            <person name="Barry K."/>
            <person name="Bell C."/>
            <person name="Bharti A.K."/>
            <person name="Crow J.A."/>
            <person name="Grimwood J."/>
            <person name="Kramer R."/>
            <person name="Lindquist E."/>
            <person name="Lucas S."/>
            <person name="Salamov A."/>
            <person name="McFadden G.I."/>
            <person name="Lane C.E."/>
            <person name="Keeling P.J."/>
            <person name="Gray M.W."/>
            <person name="Grigoriev I.V."/>
            <person name="Archibald J.M."/>
        </authorList>
    </citation>
    <scope>NUCLEOTIDE SEQUENCE</scope>
    <source>
        <strain evidence="10 12">CCMP2712</strain>
    </source>
</reference>
<dbReference type="EnsemblProtists" id="EKX50094">
    <property type="protein sequence ID" value="EKX50094"/>
    <property type="gene ID" value="GUITHDRAFT_103908"/>
</dbReference>
<dbReference type="PRINTS" id="PR00169">
    <property type="entry name" value="KCHANNEL"/>
</dbReference>
<feature type="transmembrane region" description="Helical" evidence="7">
    <location>
        <begin position="288"/>
        <end position="316"/>
    </location>
</feature>
<dbReference type="Gene3D" id="1.10.238.10">
    <property type="entry name" value="EF-hand"/>
    <property type="match status" value="1"/>
</dbReference>
<feature type="domain" description="PH" evidence="8">
    <location>
        <begin position="36"/>
        <end position="140"/>
    </location>
</feature>
<sequence>MVAIAAATSAVHAAHAEIAVKEVSISDKLLLPDESLWIKEGLLEKKRVGATVSWNPRRAVLTKDALFFAKPNTTYIIDEIPLEEIVNILEEFDEEEPKDFLREIIVETSPTGINVGRAYTYKADSDEHKEWLAAIKNARTEKLAEIEFELLSEKGKLRQFRAHVKAMYESNPMQAAVAGLIFISFILDLAQAEILPEDGSEAQANFFRIDIFFTVMFTLELMVNLFAKSQNAFAEFLSDGWNLLDVVIVIASVLTVLASNIPSVKVFRLVRVFRVARIFRRLKSLNRIISALACAVLPVVNSFLILALVTCIWAALGTQFFRFRNEPMFGSFSKSLFTMFQVVTGDGWASSITRVLFDDETLRNGTDFGIAFFFVSYVLIAGVVLINVVIAVLLDEFISSIQREKQEIEIREKIEEEKRKALTRCSGILDPLSSHLSHFVTDRDLAKKIADAYERLDNDGSGGLNYEEFQRGLKRLPTSSPIHLQDDDFDLLTEGGKLCNSRGEFSAYQFQDMMREEIRRYAQRQVANAMQESTSKEMRAMLLMIKLMDQRIDTISKIVHSWGYSNKGIARIIEVYYKHDKDESGQLSREEAIEALKELSIPASKRDEVIQRLDSDGDGFISKEEFYSILEIIEELSDERLKNIERMVASIQQANLPHTTKADMSRYFHANASPSQEEPQRSPLEDGKEHKAKSRKKKSSEVGKVLKPATLERKLSLNSIMDGKILKSVVDLVFTEGADKEETEKLQHGVKDKFINNAMLPKKSGSMLRVYSRLDNDTNSK</sequence>
<dbReference type="SUPFAM" id="SSF47473">
    <property type="entry name" value="EF-hand"/>
    <property type="match status" value="1"/>
</dbReference>
<evidence type="ECO:0008006" key="13">
    <source>
        <dbReference type="Google" id="ProtNLM"/>
    </source>
</evidence>
<dbReference type="PROSITE" id="PS50222">
    <property type="entry name" value="EF_HAND_2"/>
    <property type="match status" value="2"/>
</dbReference>
<evidence type="ECO:0000313" key="12">
    <source>
        <dbReference type="Proteomes" id="UP000011087"/>
    </source>
</evidence>
<dbReference type="Gene3D" id="1.10.287.70">
    <property type="match status" value="1"/>
</dbReference>
<feature type="region of interest" description="Disordered" evidence="6">
    <location>
        <begin position="671"/>
        <end position="704"/>
    </location>
</feature>
<dbReference type="SUPFAM" id="SSF81324">
    <property type="entry name" value="Voltage-gated potassium channels"/>
    <property type="match status" value="1"/>
</dbReference>
<organism evidence="10">
    <name type="scientific">Guillardia theta (strain CCMP2712)</name>
    <name type="common">Cryptophyte</name>
    <dbReference type="NCBI Taxonomy" id="905079"/>
    <lineage>
        <taxon>Eukaryota</taxon>
        <taxon>Cryptophyceae</taxon>
        <taxon>Pyrenomonadales</taxon>
        <taxon>Geminigeraceae</taxon>
        <taxon>Guillardia</taxon>
    </lineage>
</organism>
<dbReference type="InterPro" id="IPR043203">
    <property type="entry name" value="VGCC_Ca_Na"/>
</dbReference>
<proteinExistence type="predicted"/>
<keyword evidence="4 7" id="KW-1133">Transmembrane helix</keyword>
<reference evidence="12" key="2">
    <citation type="submission" date="2012-11" db="EMBL/GenBank/DDBJ databases">
        <authorList>
            <person name="Kuo A."/>
            <person name="Curtis B.A."/>
            <person name="Tanifuji G."/>
            <person name="Burki F."/>
            <person name="Gruber A."/>
            <person name="Irimia M."/>
            <person name="Maruyama S."/>
            <person name="Arias M.C."/>
            <person name="Ball S.G."/>
            <person name="Gile G.H."/>
            <person name="Hirakawa Y."/>
            <person name="Hopkins J.F."/>
            <person name="Rensing S.A."/>
            <person name="Schmutz J."/>
            <person name="Symeonidi A."/>
            <person name="Elias M."/>
            <person name="Eveleigh R.J."/>
            <person name="Herman E.K."/>
            <person name="Klute M.J."/>
            <person name="Nakayama T."/>
            <person name="Obornik M."/>
            <person name="Reyes-Prieto A."/>
            <person name="Armbrust E.V."/>
            <person name="Aves S.J."/>
            <person name="Beiko R.G."/>
            <person name="Coutinho P."/>
            <person name="Dacks J.B."/>
            <person name="Durnford D.G."/>
            <person name="Fast N.M."/>
            <person name="Green B.R."/>
            <person name="Grisdale C."/>
            <person name="Hempe F."/>
            <person name="Henrissat B."/>
            <person name="Hoppner M.P."/>
            <person name="Ishida K.-I."/>
            <person name="Kim E."/>
            <person name="Koreny L."/>
            <person name="Kroth P.G."/>
            <person name="Liu Y."/>
            <person name="Malik S.-B."/>
            <person name="Maier U.G."/>
            <person name="McRose D."/>
            <person name="Mock T."/>
            <person name="Neilson J.A."/>
            <person name="Onodera N.T."/>
            <person name="Poole A.M."/>
            <person name="Pritham E.J."/>
            <person name="Richards T.A."/>
            <person name="Rocap G."/>
            <person name="Roy S.W."/>
            <person name="Sarai C."/>
            <person name="Schaack S."/>
            <person name="Shirato S."/>
            <person name="Slamovits C.H."/>
            <person name="Spencer D.F."/>
            <person name="Suzuki S."/>
            <person name="Worden A.Z."/>
            <person name="Zauner S."/>
            <person name="Barry K."/>
            <person name="Bell C."/>
            <person name="Bharti A.K."/>
            <person name="Crow J.A."/>
            <person name="Grimwood J."/>
            <person name="Kramer R."/>
            <person name="Lindquist E."/>
            <person name="Lucas S."/>
            <person name="Salamov A."/>
            <person name="McFadden G.I."/>
            <person name="Lane C.E."/>
            <person name="Keeling P.J."/>
            <person name="Gray M.W."/>
            <person name="Grigoriev I.V."/>
            <person name="Archibald J.M."/>
        </authorList>
    </citation>
    <scope>NUCLEOTIDE SEQUENCE</scope>
    <source>
        <strain evidence="12">CCMP2712</strain>
    </source>
</reference>
<evidence type="ECO:0000313" key="11">
    <source>
        <dbReference type="EnsemblProtists" id="EKX50094"/>
    </source>
</evidence>
<dbReference type="SMART" id="SM00233">
    <property type="entry name" value="PH"/>
    <property type="match status" value="1"/>
</dbReference>
<keyword evidence="12" id="KW-1185">Reference proteome</keyword>
<dbReference type="eggNOG" id="KOG2301">
    <property type="taxonomic scope" value="Eukaryota"/>
</dbReference>
<feature type="domain" description="EF-hand" evidence="9">
    <location>
        <begin position="601"/>
        <end position="636"/>
    </location>
</feature>
<gene>
    <name evidence="10" type="ORF">GUITHDRAFT_103908</name>
</gene>
<evidence type="ECO:0000256" key="1">
    <source>
        <dbReference type="ARBA" id="ARBA00004141"/>
    </source>
</evidence>
<dbReference type="CDD" id="cd00821">
    <property type="entry name" value="PH"/>
    <property type="match status" value="1"/>
</dbReference>
<dbReference type="KEGG" id="gtt:GUITHDRAFT_103908"/>
<dbReference type="Pfam" id="PF13499">
    <property type="entry name" value="EF-hand_7"/>
    <property type="match status" value="1"/>
</dbReference>
<dbReference type="OrthoDB" id="26525at2759"/>
<evidence type="ECO:0000313" key="10">
    <source>
        <dbReference type="EMBL" id="EKX50094.1"/>
    </source>
</evidence>
<feature type="transmembrane region" description="Helical" evidence="7">
    <location>
        <begin position="336"/>
        <end position="357"/>
    </location>
</feature>
<dbReference type="RefSeq" id="XP_005837074.1">
    <property type="nucleotide sequence ID" value="XM_005837017.1"/>
</dbReference>
<dbReference type="InterPro" id="IPR005821">
    <property type="entry name" value="Ion_trans_dom"/>
</dbReference>
<dbReference type="InterPro" id="IPR018247">
    <property type="entry name" value="EF_Hand_1_Ca_BS"/>
</dbReference>
<dbReference type="EMBL" id="JH992979">
    <property type="protein sequence ID" value="EKX50094.1"/>
    <property type="molecule type" value="Genomic_DNA"/>
</dbReference>
<protein>
    <recommendedName>
        <fullName evidence="13">Calmodulin</fullName>
    </recommendedName>
</protein>
<dbReference type="HOGENOM" id="CLU_358814_0_0_1"/>
<dbReference type="STRING" id="905079.L1JP82"/>
<dbReference type="GO" id="GO:0005509">
    <property type="term" value="F:calcium ion binding"/>
    <property type="evidence" value="ECO:0007669"/>
    <property type="project" value="InterPro"/>
</dbReference>
<feature type="transmembrane region" description="Helical" evidence="7">
    <location>
        <begin position="369"/>
        <end position="394"/>
    </location>
</feature>
<dbReference type="InterPro" id="IPR027359">
    <property type="entry name" value="Volt_channel_dom_sf"/>
</dbReference>
<dbReference type="InterPro" id="IPR011993">
    <property type="entry name" value="PH-like_dom_sf"/>
</dbReference>
<dbReference type="PROSITE" id="PS00018">
    <property type="entry name" value="EF_HAND_1"/>
    <property type="match status" value="1"/>
</dbReference>
<feature type="transmembrane region" description="Helical" evidence="7">
    <location>
        <begin position="247"/>
        <end position="267"/>
    </location>
</feature>
<dbReference type="AlphaFoldDB" id="L1JP82"/>
<evidence type="ECO:0000256" key="4">
    <source>
        <dbReference type="ARBA" id="ARBA00022989"/>
    </source>
</evidence>
<name>L1JP82_GUITC</name>
<evidence type="ECO:0000259" key="9">
    <source>
        <dbReference type="PROSITE" id="PS50222"/>
    </source>
</evidence>
<keyword evidence="5 7" id="KW-0472">Membrane</keyword>
<evidence type="ECO:0000256" key="5">
    <source>
        <dbReference type="ARBA" id="ARBA00023136"/>
    </source>
</evidence>
<dbReference type="Pfam" id="PF00520">
    <property type="entry name" value="Ion_trans"/>
    <property type="match status" value="1"/>
</dbReference>
<dbReference type="SUPFAM" id="SSF50729">
    <property type="entry name" value="PH domain-like"/>
    <property type="match status" value="1"/>
</dbReference>
<dbReference type="GO" id="GO:0005248">
    <property type="term" value="F:voltage-gated sodium channel activity"/>
    <property type="evidence" value="ECO:0007669"/>
    <property type="project" value="TreeGrafter"/>
</dbReference>
<evidence type="ECO:0000256" key="6">
    <source>
        <dbReference type="SAM" id="MobiDB-lite"/>
    </source>
</evidence>